<gene>
    <name evidence="1" type="ORF">PHYBOEH_004731</name>
</gene>
<reference evidence="1" key="1">
    <citation type="submission" date="2021-02" db="EMBL/GenBank/DDBJ databases">
        <authorList>
            <person name="Palmer J.M."/>
        </authorList>
    </citation>
    <scope>NUCLEOTIDE SEQUENCE</scope>
    <source>
        <strain evidence="1">SCRP23</strain>
    </source>
</reference>
<keyword evidence="2" id="KW-1185">Reference proteome</keyword>
<protein>
    <submittedName>
        <fullName evidence="1">Uncharacterized protein</fullName>
    </submittedName>
</protein>
<evidence type="ECO:0000313" key="2">
    <source>
        <dbReference type="Proteomes" id="UP000693981"/>
    </source>
</evidence>
<name>A0A8T1X5T7_9STRA</name>
<dbReference type="OrthoDB" id="72398at2759"/>
<organism evidence="1 2">
    <name type="scientific">Phytophthora boehmeriae</name>
    <dbReference type="NCBI Taxonomy" id="109152"/>
    <lineage>
        <taxon>Eukaryota</taxon>
        <taxon>Sar</taxon>
        <taxon>Stramenopiles</taxon>
        <taxon>Oomycota</taxon>
        <taxon>Peronosporomycetes</taxon>
        <taxon>Peronosporales</taxon>
        <taxon>Peronosporaceae</taxon>
        <taxon>Phytophthora</taxon>
    </lineage>
</organism>
<comment type="caution">
    <text evidence="1">The sequence shown here is derived from an EMBL/GenBank/DDBJ whole genome shotgun (WGS) entry which is preliminary data.</text>
</comment>
<accession>A0A8T1X5T7</accession>
<dbReference type="AlphaFoldDB" id="A0A8T1X5T7"/>
<dbReference type="EMBL" id="JAGDFL010000025">
    <property type="protein sequence ID" value="KAG7400684.1"/>
    <property type="molecule type" value="Genomic_DNA"/>
</dbReference>
<evidence type="ECO:0000313" key="1">
    <source>
        <dbReference type="EMBL" id="KAG7400684.1"/>
    </source>
</evidence>
<sequence>MQFYREDHRQVLAVLEENSTRSDPYAVRRACAELKRLVLHRNAIRHRMVEEGRLLPVLIEIVANHVGEEQGEVVADCCRFLQRLISHKQPTELDIQSKLTEAGCLGLMTKGLKAQPNARRLYVETCRLVALLCFDAVATPHAENQTDIANAGIYELICGHLEHRSISEEEAAAGCEAVSALVYEHDSNGATAIHKYGILVKFSTLLGMFSESTRVAQSVVQTLFQLLAMEPCLSDGVVDSGMLQQVVDMLDSSSFMQDYRGPESFMVHWHIVKFMEITIRQNDTAKEEFCRGGGPAAVVNALVRRSQEPRHADTTDPWALQYVSCMLLCRVVTVAGDAPNVFVVAAARAQQLVQSSAHQLALDILRNVGVARVADDSEASRASFWAAVAQAVRVLELIATLEANRVPLTRLGASRLVKLVYNNQEVASQPGLLLLCERAVANIEGT</sequence>
<dbReference type="Proteomes" id="UP000693981">
    <property type="component" value="Unassembled WGS sequence"/>
</dbReference>
<proteinExistence type="predicted"/>